<protein>
    <recommendedName>
        <fullName evidence="6">Small ribosomal subunit protein uS4</fullName>
    </recommendedName>
</protein>
<evidence type="ECO:0000259" key="10">
    <source>
        <dbReference type="SMART" id="SM01390"/>
    </source>
</evidence>
<dbReference type="AlphaFoldDB" id="A0A0D6JNV7"/>
<dbReference type="GO" id="GO:0019843">
    <property type="term" value="F:rRNA binding"/>
    <property type="evidence" value="ECO:0007669"/>
    <property type="project" value="UniProtKB-UniRule"/>
</dbReference>
<evidence type="ECO:0000259" key="9">
    <source>
        <dbReference type="SMART" id="SM00363"/>
    </source>
</evidence>
<gene>
    <name evidence="11" type="primary">rpsD</name>
    <name evidence="6" type="synonym">rps4</name>
    <name evidence="11" type="ORF">BN996_01049</name>
</gene>
<evidence type="ECO:0000256" key="7">
    <source>
        <dbReference type="SAM" id="Coils"/>
    </source>
</evidence>
<proteinExistence type="inferred from homology"/>
<dbReference type="Proteomes" id="UP000198902">
    <property type="component" value="Unassembled WGS sequence"/>
</dbReference>
<dbReference type="GO" id="GO:0006412">
    <property type="term" value="P:translation"/>
    <property type="evidence" value="ECO:0007669"/>
    <property type="project" value="UniProtKB-UniRule"/>
</dbReference>
<dbReference type="InterPro" id="IPR022801">
    <property type="entry name" value="Ribosomal_uS4"/>
</dbReference>
<evidence type="ECO:0000313" key="12">
    <source>
        <dbReference type="Proteomes" id="UP000198902"/>
    </source>
</evidence>
<dbReference type="InterPro" id="IPR022802">
    <property type="entry name" value="Ribosomal_uS4_arc"/>
</dbReference>
<keyword evidence="5 6" id="KW-0687">Ribonucleoprotein</keyword>
<dbReference type="EMBL" id="CSTE01000002">
    <property type="protein sequence ID" value="CQR49586.1"/>
    <property type="molecule type" value="Genomic_DNA"/>
</dbReference>
<dbReference type="PANTHER" id="PTHR11831:SF5">
    <property type="entry name" value="40S RIBOSOMAL PROTEIN S9"/>
    <property type="match status" value="1"/>
</dbReference>
<dbReference type="NCBIfam" id="NF003139">
    <property type="entry name" value="PRK04051.1"/>
    <property type="match status" value="1"/>
</dbReference>
<keyword evidence="4 6" id="KW-0689">Ribosomal protein</keyword>
<evidence type="ECO:0000256" key="1">
    <source>
        <dbReference type="ARBA" id="ARBA00007465"/>
    </source>
</evidence>
<keyword evidence="12" id="KW-1185">Reference proteome</keyword>
<reference evidence="12" key="1">
    <citation type="submission" date="2015-03" db="EMBL/GenBank/DDBJ databases">
        <authorList>
            <person name="Urmite Genomes"/>
        </authorList>
    </citation>
    <scope>NUCLEOTIDE SEQUENCE [LARGE SCALE GENOMIC DNA]</scope>
    <source>
        <strain evidence="12">Arc-Hr</strain>
    </source>
</reference>
<name>A0A0D6JNV7_9EURY</name>
<dbReference type="GO" id="GO:0015935">
    <property type="term" value="C:small ribosomal subunit"/>
    <property type="evidence" value="ECO:0007669"/>
    <property type="project" value="InterPro"/>
</dbReference>
<keyword evidence="7" id="KW-0175">Coiled coil</keyword>
<dbReference type="InterPro" id="IPR036986">
    <property type="entry name" value="S4_RNA-bd_sf"/>
</dbReference>
<dbReference type="InterPro" id="IPR005710">
    <property type="entry name" value="Ribosomal_uS4_euk/arc"/>
</dbReference>
<keyword evidence="2 6" id="KW-0699">rRNA-binding</keyword>
<evidence type="ECO:0000313" key="11">
    <source>
        <dbReference type="EMBL" id="CQR49586.1"/>
    </source>
</evidence>
<dbReference type="Gene3D" id="3.10.290.10">
    <property type="entry name" value="RNA-binding S4 domain"/>
    <property type="match status" value="1"/>
</dbReference>
<dbReference type="SMART" id="SM01390">
    <property type="entry name" value="Ribosomal_S4"/>
    <property type="match status" value="1"/>
</dbReference>
<comment type="similarity">
    <text evidence="1 6">Belongs to the universal ribosomal protein uS4 family.</text>
</comment>
<dbReference type="PANTHER" id="PTHR11831">
    <property type="entry name" value="30S 40S RIBOSOMAL PROTEIN"/>
    <property type="match status" value="1"/>
</dbReference>
<accession>A0A0D6JNV7</accession>
<keyword evidence="3 6" id="KW-0694">RNA-binding</keyword>
<comment type="function">
    <text evidence="6">One of the primary rRNA binding proteins, it binds directly to 16S rRNA where it nucleates assembly of the body of the 30S subunit.</text>
</comment>
<dbReference type="CDD" id="cd00165">
    <property type="entry name" value="S4"/>
    <property type="match status" value="1"/>
</dbReference>
<dbReference type="OrthoDB" id="10429at2157"/>
<evidence type="ECO:0000256" key="2">
    <source>
        <dbReference type="ARBA" id="ARBA00022730"/>
    </source>
</evidence>
<feature type="coiled-coil region" evidence="7">
    <location>
        <begin position="40"/>
        <end position="71"/>
    </location>
</feature>
<dbReference type="RefSeq" id="WP_004043028.1">
    <property type="nucleotide sequence ID" value="NZ_CABLRR010000002.1"/>
</dbReference>
<dbReference type="PROSITE" id="PS50889">
    <property type="entry name" value="S4"/>
    <property type="match status" value="1"/>
</dbReference>
<feature type="region of interest" description="Disordered" evidence="8">
    <location>
        <begin position="146"/>
        <end position="175"/>
    </location>
</feature>
<dbReference type="HAMAP" id="MF_01306_A">
    <property type="entry name" value="Ribosomal_uS4_A"/>
    <property type="match status" value="1"/>
</dbReference>
<evidence type="ECO:0000256" key="5">
    <source>
        <dbReference type="ARBA" id="ARBA00023274"/>
    </source>
</evidence>
<evidence type="ECO:0000256" key="6">
    <source>
        <dbReference type="HAMAP-Rule" id="MF_01306"/>
    </source>
</evidence>
<dbReference type="InterPro" id="IPR001912">
    <property type="entry name" value="Ribosomal_uS4_N"/>
</dbReference>
<dbReference type="NCBIfam" id="TIGR01018">
    <property type="entry name" value="uS4_arch"/>
    <property type="match status" value="1"/>
</dbReference>
<comment type="subunit">
    <text evidence="6">Part of the 30S ribosomal subunit. Contacts protein S5. The interaction surface between S4 and S5 is involved in control of translational fidelity.</text>
</comment>
<evidence type="ECO:0000256" key="8">
    <source>
        <dbReference type="SAM" id="MobiDB-lite"/>
    </source>
</evidence>
<organism evidence="11 12">
    <name type="scientific">Haloferax massiliensis</name>
    <dbReference type="NCBI Taxonomy" id="1476858"/>
    <lineage>
        <taxon>Archaea</taxon>
        <taxon>Methanobacteriati</taxon>
        <taxon>Methanobacteriota</taxon>
        <taxon>Stenosarchaea group</taxon>
        <taxon>Halobacteria</taxon>
        <taxon>Halobacteriales</taxon>
        <taxon>Haloferacaceae</taxon>
        <taxon>Haloferax</taxon>
    </lineage>
</organism>
<dbReference type="Pfam" id="PF01479">
    <property type="entry name" value="S4"/>
    <property type="match status" value="1"/>
</dbReference>
<feature type="domain" description="Small ribosomal subunit protein uS4 N-terminal" evidence="10">
    <location>
        <begin position="1"/>
        <end position="104"/>
    </location>
</feature>
<dbReference type="GO" id="GO:0003735">
    <property type="term" value="F:structural constituent of ribosome"/>
    <property type="evidence" value="ECO:0007669"/>
    <property type="project" value="InterPro"/>
</dbReference>
<feature type="compositionally biased region" description="Basic and acidic residues" evidence="8">
    <location>
        <begin position="158"/>
        <end position="175"/>
    </location>
</feature>
<evidence type="ECO:0000256" key="4">
    <source>
        <dbReference type="ARBA" id="ARBA00022980"/>
    </source>
</evidence>
<sequence length="175" mass="20077">MTTGNNTKFYETPNHPFQGERIAQESDLLSRYGLKNKEELWRAQSELRNLRREARRLLGEAQGDVEEAESLGAEFMARMRRYGILSAEDDISQTLRLDVTDILERRFQTVAYRKGLAQTPQQARQFIVHGHVTVDGARTTVPSRKVEVDEEDTVAFDETSKLADELHPERAEAQE</sequence>
<dbReference type="InterPro" id="IPR002942">
    <property type="entry name" value="S4_RNA-bd"/>
</dbReference>
<dbReference type="SUPFAM" id="SSF55174">
    <property type="entry name" value="Alpha-L RNA-binding motif"/>
    <property type="match status" value="1"/>
</dbReference>
<dbReference type="SMART" id="SM00363">
    <property type="entry name" value="S4"/>
    <property type="match status" value="1"/>
</dbReference>
<evidence type="ECO:0000256" key="3">
    <source>
        <dbReference type="ARBA" id="ARBA00022884"/>
    </source>
</evidence>
<dbReference type="GeneID" id="300251981"/>
<dbReference type="GO" id="GO:0042274">
    <property type="term" value="P:ribosomal small subunit biogenesis"/>
    <property type="evidence" value="ECO:0007669"/>
    <property type="project" value="TreeGrafter"/>
</dbReference>
<comment type="function">
    <text evidence="6">With S5 and S12 plays an important role in translational accuracy.</text>
</comment>
<feature type="domain" description="RNA-binding S4" evidence="9">
    <location>
        <begin position="105"/>
        <end position="174"/>
    </location>
</feature>